<evidence type="ECO:0000256" key="5">
    <source>
        <dbReference type="ARBA" id="ARBA00022676"/>
    </source>
</evidence>
<feature type="region of interest" description="Disordered" evidence="14">
    <location>
        <begin position="1082"/>
        <end position="1107"/>
    </location>
</feature>
<name>A0ABQ7JN21_9FUNG</name>
<feature type="region of interest" description="Disordered" evidence="14">
    <location>
        <begin position="1016"/>
        <end position="1047"/>
    </location>
</feature>
<feature type="compositionally biased region" description="Polar residues" evidence="14">
    <location>
        <begin position="1"/>
        <end position="20"/>
    </location>
</feature>
<keyword evidence="18" id="KW-1185">Reference proteome</keyword>
<dbReference type="InterPro" id="IPR003342">
    <property type="entry name" value="ArnT-like_N"/>
</dbReference>
<comment type="catalytic activity">
    <reaction evidence="13">
        <text>a di-trans,poly-cis-dolichyl beta-D-mannosyl phosphate + L-seryl-[protein] = 3-O-(alpha-D-mannosyl)-L-seryl-[protein] + a di-trans,poly-cis-dolichyl phosphate + H(+)</text>
        <dbReference type="Rhea" id="RHEA:17377"/>
        <dbReference type="Rhea" id="RHEA-COMP:9863"/>
        <dbReference type="Rhea" id="RHEA-COMP:13546"/>
        <dbReference type="Rhea" id="RHEA-COMP:19498"/>
        <dbReference type="Rhea" id="RHEA-COMP:19501"/>
        <dbReference type="ChEBI" id="CHEBI:15378"/>
        <dbReference type="ChEBI" id="CHEBI:29999"/>
        <dbReference type="ChEBI" id="CHEBI:57683"/>
        <dbReference type="ChEBI" id="CHEBI:58211"/>
        <dbReference type="ChEBI" id="CHEBI:137321"/>
        <dbReference type="EC" id="2.4.1.109"/>
    </reaction>
</comment>
<feature type="compositionally biased region" description="Basic and acidic residues" evidence="14">
    <location>
        <begin position="1016"/>
        <end position="1042"/>
    </location>
</feature>
<comment type="similarity">
    <text evidence="3">Belongs to the glycosyltransferase 39 family.</text>
</comment>
<comment type="catalytic activity">
    <reaction evidence="12">
        <text>a di-trans,poly-cis-dolichyl beta-D-mannosyl phosphate + L-threonyl-[protein] = 3-O-(alpha-D-mannosyl)-L-threonyl-[protein] + a di-trans,poly-cis-dolichyl phosphate + H(+)</text>
        <dbReference type="Rhea" id="RHEA:53396"/>
        <dbReference type="Rhea" id="RHEA-COMP:11060"/>
        <dbReference type="Rhea" id="RHEA-COMP:13547"/>
        <dbReference type="Rhea" id="RHEA-COMP:19498"/>
        <dbReference type="Rhea" id="RHEA-COMP:19501"/>
        <dbReference type="ChEBI" id="CHEBI:15378"/>
        <dbReference type="ChEBI" id="CHEBI:30013"/>
        <dbReference type="ChEBI" id="CHEBI:57683"/>
        <dbReference type="ChEBI" id="CHEBI:58211"/>
        <dbReference type="ChEBI" id="CHEBI:137323"/>
        <dbReference type="EC" id="2.4.1.109"/>
    </reaction>
</comment>
<feature type="transmembrane region" description="Helical" evidence="15">
    <location>
        <begin position="303"/>
        <end position="321"/>
    </location>
</feature>
<dbReference type="InterPro" id="IPR032421">
    <property type="entry name" value="PMT_4TMC"/>
</dbReference>
<dbReference type="InterPro" id="IPR027005">
    <property type="entry name" value="PMT-like"/>
</dbReference>
<accession>A0ABQ7JN21</accession>
<dbReference type="EC" id="2.4.1.109" evidence="4"/>
<dbReference type="PROSITE" id="PS50919">
    <property type="entry name" value="MIR"/>
    <property type="match status" value="1"/>
</dbReference>
<evidence type="ECO:0000256" key="15">
    <source>
        <dbReference type="SAM" id="Phobius"/>
    </source>
</evidence>
<feature type="compositionally biased region" description="Basic residues" evidence="14">
    <location>
        <begin position="1274"/>
        <end position="1284"/>
    </location>
</feature>
<keyword evidence="5" id="KW-0328">Glycosyltransferase</keyword>
<feature type="transmembrane region" description="Helical" evidence="15">
    <location>
        <begin position="342"/>
        <end position="360"/>
    </location>
</feature>
<protein>
    <recommendedName>
        <fullName evidence="4">dolichyl-phosphate-mannose--protein mannosyltransferase</fullName>
        <ecNumber evidence="4">2.4.1.109</ecNumber>
    </recommendedName>
</protein>
<feature type="transmembrane region" description="Helical" evidence="15">
    <location>
        <begin position="749"/>
        <end position="770"/>
    </location>
</feature>
<dbReference type="InterPro" id="IPR016093">
    <property type="entry name" value="MIR_motif"/>
</dbReference>
<evidence type="ECO:0000256" key="6">
    <source>
        <dbReference type="ARBA" id="ARBA00022679"/>
    </source>
</evidence>
<evidence type="ECO:0000256" key="8">
    <source>
        <dbReference type="ARBA" id="ARBA00022737"/>
    </source>
</evidence>
<dbReference type="SUPFAM" id="SSF82109">
    <property type="entry name" value="MIR domain"/>
    <property type="match status" value="1"/>
</dbReference>
<evidence type="ECO:0000256" key="14">
    <source>
        <dbReference type="SAM" id="MobiDB-lite"/>
    </source>
</evidence>
<keyword evidence="10 15" id="KW-1133">Transmembrane helix</keyword>
<evidence type="ECO:0000313" key="18">
    <source>
        <dbReference type="Proteomes" id="UP001194696"/>
    </source>
</evidence>
<evidence type="ECO:0000256" key="9">
    <source>
        <dbReference type="ARBA" id="ARBA00022824"/>
    </source>
</evidence>
<feature type="compositionally biased region" description="Low complexity" evidence="14">
    <location>
        <begin position="1253"/>
        <end position="1273"/>
    </location>
</feature>
<evidence type="ECO:0000256" key="4">
    <source>
        <dbReference type="ARBA" id="ARBA00012839"/>
    </source>
</evidence>
<evidence type="ECO:0000256" key="12">
    <source>
        <dbReference type="ARBA" id="ARBA00045085"/>
    </source>
</evidence>
<feature type="transmembrane region" description="Helical" evidence="15">
    <location>
        <begin position="198"/>
        <end position="219"/>
    </location>
</feature>
<dbReference type="Pfam" id="PF16192">
    <property type="entry name" value="PMT_4TMC"/>
    <property type="match status" value="1"/>
</dbReference>
<feature type="region of interest" description="Disordered" evidence="14">
    <location>
        <begin position="1253"/>
        <end position="1288"/>
    </location>
</feature>
<feature type="region of interest" description="Disordered" evidence="14">
    <location>
        <begin position="1302"/>
        <end position="1327"/>
    </location>
</feature>
<evidence type="ECO:0000256" key="11">
    <source>
        <dbReference type="ARBA" id="ARBA00023136"/>
    </source>
</evidence>
<comment type="subcellular location">
    <subcellularLocation>
        <location evidence="1">Endoplasmic reticulum membrane</location>
        <topology evidence="1">Multi-pass membrane protein</topology>
    </subcellularLocation>
</comment>
<proteinExistence type="inferred from homology"/>
<feature type="transmembrane region" description="Helical" evidence="15">
    <location>
        <begin position="249"/>
        <end position="269"/>
    </location>
</feature>
<dbReference type="SMART" id="SM00472">
    <property type="entry name" value="MIR"/>
    <property type="match status" value="3"/>
</dbReference>
<feature type="compositionally biased region" description="Basic and acidic residues" evidence="14">
    <location>
        <begin position="1082"/>
        <end position="1103"/>
    </location>
</feature>
<organism evidence="17 18">
    <name type="scientific">Linnemannia gamsii</name>
    <dbReference type="NCBI Taxonomy" id="64522"/>
    <lineage>
        <taxon>Eukaryota</taxon>
        <taxon>Fungi</taxon>
        <taxon>Fungi incertae sedis</taxon>
        <taxon>Mucoromycota</taxon>
        <taxon>Mortierellomycotina</taxon>
        <taxon>Mortierellomycetes</taxon>
        <taxon>Mortierellales</taxon>
        <taxon>Mortierellaceae</taxon>
        <taxon>Linnemannia</taxon>
    </lineage>
</organism>
<feature type="transmembrane region" description="Helical" evidence="15">
    <location>
        <begin position="782"/>
        <end position="803"/>
    </location>
</feature>
<keyword evidence="9" id="KW-0256">Endoplasmic reticulum</keyword>
<dbReference type="EMBL" id="JAAAIM010001145">
    <property type="protein sequence ID" value="KAG0281983.1"/>
    <property type="molecule type" value="Genomic_DNA"/>
</dbReference>
<dbReference type="Pfam" id="PF02366">
    <property type="entry name" value="PMT"/>
    <property type="match status" value="1"/>
</dbReference>
<comment type="pathway">
    <text evidence="2">Protein modification; protein glycosylation.</text>
</comment>
<feature type="region of interest" description="Disordered" evidence="14">
    <location>
        <begin position="60"/>
        <end position="92"/>
    </location>
</feature>
<gene>
    <name evidence="17" type="ORF">BGZ96_000956</name>
</gene>
<feature type="transmembrane region" description="Helical" evidence="15">
    <location>
        <begin position="226"/>
        <end position="243"/>
    </location>
</feature>
<evidence type="ECO:0000256" key="2">
    <source>
        <dbReference type="ARBA" id="ARBA00004922"/>
    </source>
</evidence>
<dbReference type="PANTHER" id="PTHR10050:SF46">
    <property type="entry name" value="PROTEIN O-MANNOSYL-TRANSFERASE 2"/>
    <property type="match status" value="1"/>
</dbReference>
<sequence>MDHESPPSSSTKANQQPSSSEKNKRLSPAVIVRQSRQSQTREMESDDLWSWITATHISIPSHSSLPPTVNSKQQQPEQDVDGTQGEEKKQAKSSWCEIQRQYALRFRGRDWATLSTLTVATMSVRLWRMGASPGEVVLDEAHVGKYVNGYLKKEFTYDIHPPLGKMLLAGISSLAGKYDGSFAFDEVGDAYGEKVPFLAMRTAMAVMGALCAPIAYITLRNKGQGAPTAILASVLIALDNALVANNRFISLEAPLMFFTALSFMSWTLFTKQAQSPFGVRWWLWLMMTGLAASGAMSTKLPGVLTVLTMGILAGWDLWGLITDETVSTTQWVKHCISRMTTLAVIPVVVYTSIYYLHFQLQTNQPYYATSVHGDYDLTLLTPAFRHSLRSPYIEDQQEPVWSDIVYGSVIQLQSESQPPMYVHSPFKHWPKGSKQIQVAAYEYPDLSNHWIIIRANMSHEREGKGNEEKVLSEIPERIQRLHHGDWIRLRHVAHRHCLHSHDVRTMGRAKKKRHCEISAYGLAGNDFDGDHGDWWRVEAVNTDTMRTVPKKVEGLRVKALETAFRLRQHAHNCHLHLTGDLLDDSVPGGEGRVELSCLKNAAVLTSSIWRFSMNDHDYLPAETELASYPKVSFLKKFKEIHNLIGKKPRAFEMNKAAVDDRTESSRPLSWLLLPTGSPTLLTWRSKVTEFEEGDKGHVRQISLVPNPASWVIRTFGLVLFVGFHLLSVLRYQRGYFDGQDVATFRQRHLSGAGTFFTAWALHFLPLILLKSSPSIRLSYRDYFPALYFSVLLSCTLLSGIMHLSTMPRLTRAGMYLSLTIIAFLAFILLSPLTYGTLMTPDQCTSLATRINPAKIPDPGYAGVAKGTHIPLIQPTLKLDCATWAQHLAQTQLSPTNQPSSETFAQFKDRTELHLTKPIPRKRSPVLEPIFPDKDEVLPKANVFMTPCQRPPQLWDVNEQEGKPNAFQKQQMQYIFRKIEKDAKEEAERRKKLEEEEVAEAKKQRIEAEVKEQERVRVEKERVEKERQEKDKLDREIEAKSAAEEEERQYQIKQKALVAEQARRERIETEKQQKVQEIADHLRKEAEKKEAARKAQQEHEEAKRQRLNRQNTAFYAAAKAAEVAAASKAAEKVIKSEVDTQKEKEARELEQTKVKAAERAERVAAMPSRQEFHEMFFKRAEKVRQAKVNEGFQFENDGVYNTIPSELRVLNAVLSATRQMGGGGVGGGRGDIAELEALSEMFARFSDLSTQGLGQQQQQDLLKQKVGTGSAATKPVKKTPPKSAKKAPVGNVENLESLIEALQQAQKKAPTKPKAAPAPQQQQQPEMTQELLDQVAKLEQLSNGKTSPEELLEQLGGLVNVMAKQQVKLGIQPEDLANLQESLVNLLGIVKEQEEVEKIQTKRKW</sequence>
<feature type="compositionally biased region" description="Low complexity" evidence="14">
    <location>
        <begin position="1302"/>
        <end position="1324"/>
    </location>
</feature>
<feature type="transmembrane region" description="Helical" evidence="15">
    <location>
        <begin position="281"/>
        <end position="297"/>
    </location>
</feature>
<keyword evidence="8" id="KW-0677">Repeat</keyword>
<keyword evidence="11 15" id="KW-0472">Membrane</keyword>
<dbReference type="PANTHER" id="PTHR10050">
    <property type="entry name" value="DOLICHYL-PHOSPHATE-MANNOSE--PROTEIN MANNOSYLTRANSFERASE"/>
    <property type="match status" value="1"/>
</dbReference>
<feature type="compositionally biased region" description="Polar residues" evidence="14">
    <location>
        <begin position="68"/>
        <end position="77"/>
    </location>
</feature>
<evidence type="ECO:0000256" key="3">
    <source>
        <dbReference type="ARBA" id="ARBA00007222"/>
    </source>
</evidence>
<dbReference type="Proteomes" id="UP001194696">
    <property type="component" value="Unassembled WGS sequence"/>
</dbReference>
<comment type="caution">
    <text evidence="17">The sequence shown here is derived from an EMBL/GenBank/DDBJ whole genome shotgun (WGS) entry which is preliminary data.</text>
</comment>
<keyword evidence="6" id="KW-0808">Transferase</keyword>
<dbReference type="Gene3D" id="2.80.10.50">
    <property type="match status" value="1"/>
</dbReference>
<feature type="transmembrane region" description="Helical" evidence="15">
    <location>
        <begin position="815"/>
        <end position="834"/>
    </location>
</feature>
<evidence type="ECO:0000256" key="10">
    <source>
        <dbReference type="ARBA" id="ARBA00022989"/>
    </source>
</evidence>
<evidence type="ECO:0000259" key="16">
    <source>
        <dbReference type="PROSITE" id="PS50919"/>
    </source>
</evidence>
<feature type="transmembrane region" description="Helical" evidence="15">
    <location>
        <begin position="710"/>
        <end position="729"/>
    </location>
</feature>
<evidence type="ECO:0000256" key="13">
    <source>
        <dbReference type="ARBA" id="ARBA00045102"/>
    </source>
</evidence>
<dbReference type="Pfam" id="PF02815">
    <property type="entry name" value="MIR"/>
    <property type="match status" value="1"/>
</dbReference>
<dbReference type="InterPro" id="IPR036300">
    <property type="entry name" value="MIR_dom_sf"/>
</dbReference>
<evidence type="ECO:0000313" key="17">
    <source>
        <dbReference type="EMBL" id="KAG0281983.1"/>
    </source>
</evidence>
<keyword evidence="7 15" id="KW-0812">Transmembrane</keyword>
<feature type="domain" description="MIR" evidence="16">
    <location>
        <begin position="478"/>
        <end position="540"/>
    </location>
</feature>
<evidence type="ECO:0000256" key="1">
    <source>
        <dbReference type="ARBA" id="ARBA00004477"/>
    </source>
</evidence>
<reference evidence="17 18" key="1">
    <citation type="journal article" date="2020" name="Fungal Divers.">
        <title>Resolving the Mortierellaceae phylogeny through synthesis of multi-gene phylogenetics and phylogenomics.</title>
        <authorList>
            <person name="Vandepol N."/>
            <person name="Liber J."/>
            <person name="Desiro A."/>
            <person name="Na H."/>
            <person name="Kennedy M."/>
            <person name="Barry K."/>
            <person name="Grigoriev I.V."/>
            <person name="Miller A.N."/>
            <person name="O'Donnell K."/>
            <person name="Stajich J.E."/>
            <person name="Bonito G."/>
        </authorList>
    </citation>
    <scope>NUCLEOTIDE SEQUENCE [LARGE SCALE GENOMIC DNA]</scope>
    <source>
        <strain evidence="17 18">AD045</strain>
    </source>
</reference>
<feature type="region of interest" description="Disordered" evidence="14">
    <location>
        <begin position="1"/>
        <end position="45"/>
    </location>
</feature>
<evidence type="ECO:0000256" key="7">
    <source>
        <dbReference type="ARBA" id="ARBA00022692"/>
    </source>
</evidence>